<evidence type="ECO:0000259" key="2">
    <source>
        <dbReference type="Pfam" id="PF25019"/>
    </source>
</evidence>
<reference evidence="3 4" key="2">
    <citation type="submission" date="2024-10" db="EMBL/GenBank/DDBJ databases">
        <authorList>
            <person name="Ryan C."/>
        </authorList>
    </citation>
    <scope>NUCLEOTIDE SEQUENCE [LARGE SCALE GENOMIC DNA]</scope>
</reference>
<dbReference type="Proteomes" id="UP001497457">
    <property type="component" value="Chromosome 12b"/>
</dbReference>
<dbReference type="InterPro" id="IPR032675">
    <property type="entry name" value="LRR_dom_sf"/>
</dbReference>
<dbReference type="EMBL" id="OZ075122">
    <property type="protein sequence ID" value="CAL4911212.1"/>
    <property type="molecule type" value="Genomic_DNA"/>
</dbReference>
<sequence>MHDLMHDLAKYVSFGECAQIVGVAGLENVANTVRHICIEPINDLPVDKTMEITHLENLRTIIIKDKHSRCRWQGIKKVTSNIVEELVESSKSLRLFQTEFEHTSHFIGKLAVLKHLRFVELLQIPPECIRGVGKLYHLTTLKCRYVKTEPKQFRDVVYMEADVNLMNLYISNFSGTIFSLWAEKRPLQNLVHLELKRSGICKQLLALEKLLTLKTLKLENLPTLKKIGQELDVSGYECTDKLFWPPNLHTLQVIECPKLKEMPILPPRLNSLHIKKVGLIKLPGIGKLQNDENEKIALVTLEITVQSCQSLTSLGGSLFEEKQCIRKLYILRISDCVQLESAPLPFEEMIRLVEIQILNCPKLRTLDTEGKLLPSTSSDELERTVQNGWEISPRVKIVKCESLSSLSWLGSFPFPISLEITGCCKLAEAELAVNPDVSGGGDEHLVVPRNSLLINALQIDLPSMLLVEPLNGLCQTRHLTIMDGSKMGSVHEGWLLQNYSTLKTLSIFQAKSLQSLPSSMQGLSSLKELYLESAVKLLSLPHLPSSLKELCIRKCHLELEKKFRQIGSPERNKISHVQRVQIGRLYLIMGNQCKKETFEKTTKKHSSVLCPRTERRRAELACSADG</sequence>
<evidence type="ECO:0000256" key="1">
    <source>
        <dbReference type="ARBA" id="ARBA00022614"/>
    </source>
</evidence>
<dbReference type="PANTHER" id="PTHR36766:SF70">
    <property type="entry name" value="DISEASE RESISTANCE PROTEIN RGA4"/>
    <property type="match status" value="1"/>
</dbReference>
<name>A0ABC8WL33_9POAL</name>
<reference evidence="4" key="1">
    <citation type="submission" date="2024-06" db="EMBL/GenBank/DDBJ databases">
        <authorList>
            <person name="Ryan C."/>
        </authorList>
    </citation>
    <scope>NUCLEOTIDE SEQUENCE [LARGE SCALE GENOMIC DNA]</scope>
</reference>
<dbReference type="SUPFAM" id="SSF52058">
    <property type="entry name" value="L domain-like"/>
    <property type="match status" value="2"/>
</dbReference>
<feature type="domain" description="R13L1/DRL21-like LRR repeat region" evidence="2">
    <location>
        <begin position="159"/>
        <end position="220"/>
    </location>
</feature>
<protein>
    <recommendedName>
        <fullName evidence="2">R13L1/DRL21-like LRR repeat region domain-containing protein</fullName>
    </recommendedName>
</protein>
<dbReference type="InterPro" id="IPR056789">
    <property type="entry name" value="LRR_R13L1-DRL21"/>
</dbReference>
<dbReference type="Gene3D" id="3.80.10.10">
    <property type="entry name" value="Ribonuclease Inhibitor"/>
    <property type="match status" value="2"/>
</dbReference>
<proteinExistence type="predicted"/>
<evidence type="ECO:0000313" key="4">
    <source>
        <dbReference type="Proteomes" id="UP001497457"/>
    </source>
</evidence>
<keyword evidence="4" id="KW-1185">Reference proteome</keyword>
<dbReference type="Pfam" id="PF25019">
    <property type="entry name" value="LRR_R13L1-DRL21"/>
    <property type="match status" value="1"/>
</dbReference>
<keyword evidence="1" id="KW-0433">Leucine-rich repeat</keyword>
<gene>
    <name evidence="3" type="ORF">URODEC1_LOCUS14854</name>
</gene>
<accession>A0ABC8WL33</accession>
<dbReference type="AlphaFoldDB" id="A0ABC8WL33"/>
<evidence type="ECO:0000313" key="3">
    <source>
        <dbReference type="EMBL" id="CAL4911212.1"/>
    </source>
</evidence>
<dbReference type="PANTHER" id="PTHR36766">
    <property type="entry name" value="PLANT BROAD-SPECTRUM MILDEW RESISTANCE PROTEIN RPW8"/>
    <property type="match status" value="1"/>
</dbReference>
<organism evidence="3 4">
    <name type="scientific">Urochloa decumbens</name>
    <dbReference type="NCBI Taxonomy" id="240449"/>
    <lineage>
        <taxon>Eukaryota</taxon>
        <taxon>Viridiplantae</taxon>
        <taxon>Streptophyta</taxon>
        <taxon>Embryophyta</taxon>
        <taxon>Tracheophyta</taxon>
        <taxon>Spermatophyta</taxon>
        <taxon>Magnoliopsida</taxon>
        <taxon>Liliopsida</taxon>
        <taxon>Poales</taxon>
        <taxon>Poaceae</taxon>
        <taxon>PACMAD clade</taxon>
        <taxon>Panicoideae</taxon>
        <taxon>Panicodae</taxon>
        <taxon>Paniceae</taxon>
        <taxon>Melinidinae</taxon>
        <taxon>Urochloa</taxon>
    </lineage>
</organism>